<accession>A0ABV9A7H1</accession>
<dbReference type="Proteomes" id="UP001595997">
    <property type="component" value="Unassembled WGS sequence"/>
</dbReference>
<dbReference type="RefSeq" id="WP_386446689.1">
    <property type="nucleotide sequence ID" value="NZ_JBHSFH010000006.1"/>
</dbReference>
<dbReference type="EMBL" id="JBHSFH010000006">
    <property type="protein sequence ID" value="MFC4494865.1"/>
    <property type="molecule type" value="Genomic_DNA"/>
</dbReference>
<dbReference type="Gene3D" id="3.40.50.12780">
    <property type="entry name" value="N-terminal domain of ligase-like"/>
    <property type="match status" value="1"/>
</dbReference>
<dbReference type="SUPFAM" id="SSF56801">
    <property type="entry name" value="Acetyl-CoA synthetase-like"/>
    <property type="match status" value="1"/>
</dbReference>
<sequence>MHTLRSAPLSRIPDLAAESHGGLEFGCDARWRAGRSLVDSVAGFARAVARHAGSLRAAGVRPGSVVAVIKRNHADLQALLYAALRVGAVPALLSLQLGKDRLLDCLGTLERPHLLLDVAGVVRLDGAEEVVRRRCGRVFTLEAVDEATERWAPPLPPGGDEERQGAPSGPGEVLTYDPGSRGLRRLGASELRARADQLTMRRARQGRGTDAAHFDFAHAHACATVLGNLVHAVPFLALTRTELPALDALLRDRRPVSLEAPAEVLAAWSPLASAPTMPFSSVRRFVASHGKLDRQTVEALLAASSEPHPVFVERGARSASPLHEEGLVTASRRST</sequence>
<proteinExistence type="predicted"/>
<feature type="region of interest" description="Disordered" evidence="1">
    <location>
        <begin position="150"/>
        <end position="182"/>
    </location>
</feature>
<protein>
    <submittedName>
        <fullName evidence="3">AMP-binding protein</fullName>
    </submittedName>
</protein>
<evidence type="ECO:0000256" key="1">
    <source>
        <dbReference type="SAM" id="MobiDB-lite"/>
    </source>
</evidence>
<reference evidence="4" key="1">
    <citation type="journal article" date="2019" name="Int. J. Syst. Evol. Microbiol.">
        <title>The Global Catalogue of Microorganisms (GCM) 10K type strain sequencing project: providing services to taxonomists for standard genome sequencing and annotation.</title>
        <authorList>
            <consortium name="The Broad Institute Genomics Platform"/>
            <consortium name="The Broad Institute Genome Sequencing Center for Infectious Disease"/>
            <person name="Wu L."/>
            <person name="Ma J."/>
        </authorList>
    </citation>
    <scope>NUCLEOTIDE SEQUENCE [LARGE SCALE GENOMIC DNA]</scope>
    <source>
        <strain evidence="4">CGMCC 4.7357</strain>
    </source>
</reference>
<keyword evidence="4" id="KW-1185">Reference proteome</keyword>
<comment type="caution">
    <text evidence="3">The sequence shown here is derived from an EMBL/GenBank/DDBJ whole genome shotgun (WGS) entry which is preliminary data.</text>
</comment>
<evidence type="ECO:0000313" key="3">
    <source>
        <dbReference type="EMBL" id="MFC4494865.1"/>
    </source>
</evidence>
<dbReference type="InterPro" id="IPR042099">
    <property type="entry name" value="ANL_N_sf"/>
</dbReference>
<organism evidence="3 4">
    <name type="scientific">Streptomyces ovatisporus</name>
    <dbReference type="NCBI Taxonomy" id="1128682"/>
    <lineage>
        <taxon>Bacteria</taxon>
        <taxon>Bacillati</taxon>
        <taxon>Actinomycetota</taxon>
        <taxon>Actinomycetes</taxon>
        <taxon>Kitasatosporales</taxon>
        <taxon>Streptomycetaceae</taxon>
        <taxon>Streptomyces</taxon>
    </lineage>
</organism>
<feature type="region of interest" description="Disordered" evidence="1">
    <location>
        <begin position="315"/>
        <end position="335"/>
    </location>
</feature>
<evidence type="ECO:0000313" key="4">
    <source>
        <dbReference type="Proteomes" id="UP001595997"/>
    </source>
</evidence>
<gene>
    <name evidence="3" type="ORF">ACFPA8_12040</name>
</gene>
<evidence type="ECO:0000259" key="2">
    <source>
        <dbReference type="Pfam" id="PF00501"/>
    </source>
</evidence>
<dbReference type="Pfam" id="PF00501">
    <property type="entry name" value="AMP-binding"/>
    <property type="match status" value="1"/>
</dbReference>
<name>A0ABV9A7H1_9ACTN</name>
<dbReference type="InterPro" id="IPR000873">
    <property type="entry name" value="AMP-dep_synth/lig_dom"/>
</dbReference>
<feature type="domain" description="AMP-dependent synthetase/ligase" evidence="2">
    <location>
        <begin position="44"/>
        <end position="129"/>
    </location>
</feature>